<organism evidence="6">
    <name type="scientific">Gordonia amarae</name>
    <dbReference type="NCBI Taxonomy" id="36821"/>
    <lineage>
        <taxon>Bacteria</taxon>
        <taxon>Bacillati</taxon>
        <taxon>Actinomycetota</taxon>
        <taxon>Actinomycetes</taxon>
        <taxon>Mycobacteriales</taxon>
        <taxon>Gordoniaceae</taxon>
        <taxon>Gordonia</taxon>
    </lineage>
</organism>
<accession>A0A857KS23</accession>
<name>A0A857KS23_9ACTN</name>
<protein>
    <submittedName>
        <fullName evidence="6">Alpha/beta fold hydrolase</fullName>
    </submittedName>
</protein>
<dbReference type="GO" id="GO:0016787">
    <property type="term" value="F:hydrolase activity"/>
    <property type="evidence" value="ECO:0007669"/>
    <property type="project" value="UniProtKB-KW"/>
</dbReference>
<keyword evidence="3 6" id="KW-0378">Hydrolase</keyword>
<dbReference type="PANTHER" id="PTHR43248:SF29">
    <property type="entry name" value="TRIPEPTIDYL AMINOPEPTIDASE"/>
    <property type="match status" value="1"/>
</dbReference>
<dbReference type="InterPro" id="IPR000073">
    <property type="entry name" value="AB_hydrolase_1"/>
</dbReference>
<evidence type="ECO:0000313" key="6">
    <source>
        <dbReference type="EMBL" id="QHN41396.1"/>
    </source>
</evidence>
<dbReference type="InterPro" id="IPR051601">
    <property type="entry name" value="Serine_prot/Carboxylest_S33"/>
</dbReference>
<dbReference type="InterPro" id="IPR006311">
    <property type="entry name" value="TAT_signal"/>
</dbReference>
<feature type="domain" description="AB hydrolase-1" evidence="4">
    <location>
        <begin position="94"/>
        <end position="275"/>
    </location>
</feature>
<dbReference type="InterPro" id="IPR013595">
    <property type="entry name" value="Pept_S33_TAP-like_C"/>
</dbReference>
<dbReference type="InterPro" id="IPR029058">
    <property type="entry name" value="AB_hydrolase_fold"/>
</dbReference>
<proteinExistence type="inferred from homology"/>
<evidence type="ECO:0000256" key="1">
    <source>
        <dbReference type="ARBA" id="ARBA00010088"/>
    </source>
</evidence>
<sequence length="530" mass="57261">MPTHRIARVRRGFLPVAACASFAVVASALTVPTQAQAAPAQLNWGACDKSFGASKNTQCATLRVPRSYDNMSGPTIELTVSRIPARDPGRKRGVLVGNPGGPGGSAIAMFSALAMPDAVRDEWDLVAVQPRGLPGATPVRCEAVKEPGRVITEMGLVNRERCDTRKTGYYKTLTTETGARDVEQVRKALGVRKVSLFGLSYGTWLFATYATLFPQHTDRLILDSAMDPALAWSDILVAQTPGYKRRVHEMMAWIARNDRSYHAGKTPLAVYRTWSTRVEKQAGVPPSLSAPPAQIGDVPPGLKALGELYVRGANLTADTRARFENYLATVNNPGKVQGLSQLLGVTRLAAPDRNMWSMVGQLLATKRDITVFTPEVLQELTASTSMQQLMLCNENRSVADPTQWPASYVQNFIVGDAFEAPGLLYKSGMACAGAAPVGKAVPVRNRGLKVQPLQFQSTGDPQTPYRQSLAMRRLMGTHLITVGGGDHGQVGRRNKVIDNAVVTYLRTGRTTVTSAPQAPILTPKFPIKGS</sequence>
<evidence type="ECO:0000259" key="4">
    <source>
        <dbReference type="Pfam" id="PF00561"/>
    </source>
</evidence>
<comment type="similarity">
    <text evidence="1">Belongs to the peptidase S33 family.</text>
</comment>
<dbReference type="Pfam" id="PF00561">
    <property type="entry name" value="Abhydrolase_1"/>
    <property type="match status" value="1"/>
</dbReference>
<dbReference type="Pfam" id="PF08386">
    <property type="entry name" value="Abhydrolase_4"/>
    <property type="match status" value="1"/>
</dbReference>
<feature type="domain" description="Peptidase S33 tripeptidyl aminopeptidase-like C-terminal" evidence="5">
    <location>
        <begin position="426"/>
        <end position="510"/>
    </location>
</feature>
<dbReference type="PROSITE" id="PS51318">
    <property type="entry name" value="TAT"/>
    <property type="match status" value="1"/>
</dbReference>
<keyword evidence="2" id="KW-0732">Signal</keyword>
<dbReference type="SUPFAM" id="SSF53474">
    <property type="entry name" value="alpha/beta-Hydrolases"/>
    <property type="match status" value="1"/>
</dbReference>
<gene>
    <name evidence="6" type="ORF">GII30_21525</name>
</gene>
<dbReference type="Gene3D" id="3.40.50.1820">
    <property type="entry name" value="alpha/beta hydrolase"/>
    <property type="match status" value="1"/>
</dbReference>
<evidence type="ECO:0000256" key="2">
    <source>
        <dbReference type="ARBA" id="ARBA00022729"/>
    </source>
</evidence>
<dbReference type="EMBL" id="CP045810">
    <property type="protein sequence ID" value="QHN41396.1"/>
    <property type="molecule type" value="Genomic_DNA"/>
</dbReference>
<evidence type="ECO:0000259" key="5">
    <source>
        <dbReference type="Pfam" id="PF08386"/>
    </source>
</evidence>
<reference evidence="6" key="1">
    <citation type="journal article" date="2021" name="Nat. Microbiol.">
        <title>Cocultivation of an ultrasmall environmental parasitic bacterium with lytic ability against bacteria associated with wastewater foams.</title>
        <authorList>
            <person name="Batinovic S."/>
            <person name="Rose J.J.A."/>
            <person name="Ratcliffe J."/>
            <person name="Seviour R.J."/>
            <person name="Petrovski S."/>
        </authorList>
    </citation>
    <scope>NUCLEOTIDE SEQUENCE</scope>
    <source>
        <strain evidence="6">CON44</strain>
    </source>
</reference>
<evidence type="ECO:0000256" key="3">
    <source>
        <dbReference type="ARBA" id="ARBA00022801"/>
    </source>
</evidence>
<dbReference type="AlphaFoldDB" id="A0A857KS23"/>
<dbReference type="PANTHER" id="PTHR43248">
    <property type="entry name" value="2-SUCCINYL-6-HYDROXY-2,4-CYCLOHEXADIENE-1-CARBOXYLATE SYNTHASE"/>
    <property type="match status" value="1"/>
</dbReference>